<dbReference type="InterPro" id="IPR044876">
    <property type="entry name" value="HRDC_dom_sf"/>
</dbReference>
<evidence type="ECO:0000313" key="4">
    <source>
        <dbReference type="Proteomes" id="UP000298860"/>
    </source>
</evidence>
<dbReference type="InterPro" id="IPR041605">
    <property type="entry name" value="Exo_C"/>
</dbReference>
<evidence type="ECO:0000259" key="2">
    <source>
        <dbReference type="PROSITE" id="PS50967"/>
    </source>
</evidence>
<dbReference type="EMBL" id="BJFL01000031">
    <property type="protein sequence ID" value="GDY32945.1"/>
    <property type="molecule type" value="Genomic_DNA"/>
</dbReference>
<dbReference type="CDD" id="cd06142">
    <property type="entry name" value="RNaseD_exo"/>
    <property type="match status" value="1"/>
</dbReference>
<feature type="compositionally biased region" description="Pro residues" evidence="1">
    <location>
        <begin position="317"/>
        <end position="328"/>
    </location>
</feature>
<dbReference type="OrthoDB" id="144122at2"/>
<comment type="caution">
    <text evidence="3">The sequence shown here is derived from an EMBL/GenBank/DDBJ whole genome shotgun (WGS) entry which is preliminary data.</text>
</comment>
<feature type="region of interest" description="Disordered" evidence="1">
    <location>
        <begin position="1"/>
        <end position="27"/>
    </location>
</feature>
<dbReference type="AlphaFoldDB" id="A0A4D4J827"/>
<dbReference type="PROSITE" id="PS50967">
    <property type="entry name" value="HRDC"/>
    <property type="match status" value="1"/>
</dbReference>
<dbReference type="Gene3D" id="1.10.150.80">
    <property type="entry name" value="HRDC domain"/>
    <property type="match status" value="2"/>
</dbReference>
<dbReference type="GO" id="GO:0003676">
    <property type="term" value="F:nucleic acid binding"/>
    <property type="evidence" value="ECO:0007669"/>
    <property type="project" value="InterPro"/>
</dbReference>
<name>A0A4D4J827_9PSEU</name>
<dbReference type="Pfam" id="PF00570">
    <property type="entry name" value="HRDC"/>
    <property type="match status" value="1"/>
</dbReference>
<reference evidence="4" key="1">
    <citation type="submission" date="2019-04" db="EMBL/GenBank/DDBJ databases">
        <title>Draft genome sequence of Pseudonocardiaceae bacterium SL3-2-4.</title>
        <authorList>
            <person name="Ningsih F."/>
            <person name="Yokota A."/>
            <person name="Sakai Y."/>
            <person name="Nanatani K."/>
            <person name="Yabe S."/>
            <person name="Oetari A."/>
            <person name="Sjamsuridzal W."/>
        </authorList>
    </citation>
    <scope>NUCLEOTIDE SEQUENCE [LARGE SCALE GENOMIC DNA]</scope>
    <source>
        <strain evidence="4">SL3-2-4</strain>
    </source>
</reference>
<dbReference type="GO" id="GO:0000166">
    <property type="term" value="F:nucleotide binding"/>
    <property type="evidence" value="ECO:0007669"/>
    <property type="project" value="InterPro"/>
</dbReference>
<gene>
    <name evidence="3" type="primary">rnd</name>
    <name evidence="3" type="ORF">GTS_45780</name>
</gene>
<dbReference type="InterPro" id="IPR051086">
    <property type="entry name" value="RNase_D-like"/>
</dbReference>
<evidence type="ECO:0000313" key="3">
    <source>
        <dbReference type="EMBL" id="GDY32945.1"/>
    </source>
</evidence>
<dbReference type="Gene3D" id="3.30.420.10">
    <property type="entry name" value="Ribonuclease H-like superfamily/Ribonuclease H"/>
    <property type="match status" value="1"/>
</dbReference>
<accession>A0A4D4J827</accession>
<protein>
    <submittedName>
        <fullName evidence="3">Ribonuclease D</fullName>
    </submittedName>
</protein>
<dbReference type="GO" id="GO:0008408">
    <property type="term" value="F:3'-5' exonuclease activity"/>
    <property type="evidence" value="ECO:0007669"/>
    <property type="project" value="InterPro"/>
</dbReference>
<dbReference type="InterPro" id="IPR036397">
    <property type="entry name" value="RNaseH_sf"/>
</dbReference>
<dbReference type="RefSeq" id="WP_137815931.1">
    <property type="nucleotide sequence ID" value="NZ_BJFL01000031.1"/>
</dbReference>
<dbReference type="Pfam" id="PF18305">
    <property type="entry name" value="DNA_pol_A_exoN"/>
    <property type="match status" value="1"/>
</dbReference>
<dbReference type="Proteomes" id="UP000298860">
    <property type="component" value="Unassembled WGS sequence"/>
</dbReference>
<dbReference type="InterPro" id="IPR010997">
    <property type="entry name" value="HRDC-like_sf"/>
</dbReference>
<dbReference type="Pfam" id="PF01612">
    <property type="entry name" value="DNA_pol_A_exo1"/>
    <property type="match status" value="1"/>
</dbReference>
<dbReference type="SUPFAM" id="SSF47819">
    <property type="entry name" value="HRDC-like"/>
    <property type="match status" value="1"/>
</dbReference>
<dbReference type="PANTHER" id="PTHR47649">
    <property type="entry name" value="RIBONUCLEASE D"/>
    <property type="match status" value="1"/>
</dbReference>
<organism evidence="3 4">
    <name type="scientific">Gandjariella thermophila</name>
    <dbReference type="NCBI Taxonomy" id="1931992"/>
    <lineage>
        <taxon>Bacteria</taxon>
        <taxon>Bacillati</taxon>
        <taxon>Actinomycetota</taxon>
        <taxon>Actinomycetes</taxon>
        <taxon>Pseudonocardiales</taxon>
        <taxon>Pseudonocardiaceae</taxon>
        <taxon>Gandjariella</taxon>
    </lineage>
</organism>
<feature type="region of interest" description="Disordered" evidence="1">
    <location>
        <begin position="310"/>
        <end position="334"/>
    </location>
</feature>
<dbReference type="InterPro" id="IPR012337">
    <property type="entry name" value="RNaseH-like_sf"/>
</dbReference>
<dbReference type="GO" id="GO:0006139">
    <property type="term" value="P:nucleobase-containing compound metabolic process"/>
    <property type="evidence" value="ECO:0007669"/>
    <property type="project" value="InterPro"/>
</dbReference>
<dbReference type="SMART" id="SM00341">
    <property type="entry name" value="HRDC"/>
    <property type="match status" value="1"/>
</dbReference>
<dbReference type="InterPro" id="IPR002562">
    <property type="entry name" value="3'-5'_exonuclease_dom"/>
</dbReference>
<dbReference type="SMART" id="SM00474">
    <property type="entry name" value="35EXOc"/>
    <property type="match status" value="1"/>
</dbReference>
<keyword evidence="4" id="KW-1185">Reference proteome</keyword>
<proteinExistence type="predicted"/>
<sequence>MDAPCADPAGPTGRDPVPLTEPAEGVPPVVADPRALRQAAAALAGADGPIAVDTERASGYRYSQRAYLVQLRREGAGTVLVDPIALDGHLGPLVTALADTEWVLHAASQDLPCLAELDLRPAALFDTELAGRLAGFDRVALGTLVERMLGYRLEKGHGAADWSRRPLPPEWLAYAALDVELLLPLKDALERELAAQGKLEWALEEFEAVRTAGSPRPRAEPWRRTSGIHRVRTPRQLAVVRSLWEARDAVARQRDIAPGRVLPDTAIVDAALASPDSEAELTALPTFRGRAQRRMSGTWLAAIKEAKALRRTELPEATPPQDGPPPPNRWADRDPDAAARLSAARAALTTIAETNRLPVENLLLPDLVRRTCWQPPADTDPATVADVLRAGGARSWQVALAAEALANALRATAT</sequence>
<evidence type="ECO:0000256" key="1">
    <source>
        <dbReference type="SAM" id="MobiDB-lite"/>
    </source>
</evidence>
<dbReference type="SUPFAM" id="SSF53098">
    <property type="entry name" value="Ribonuclease H-like"/>
    <property type="match status" value="1"/>
</dbReference>
<feature type="domain" description="HRDC" evidence="2">
    <location>
        <begin position="233"/>
        <end position="313"/>
    </location>
</feature>
<dbReference type="InterPro" id="IPR002121">
    <property type="entry name" value="HRDC_dom"/>
</dbReference>
<dbReference type="PANTHER" id="PTHR47649:SF1">
    <property type="entry name" value="RIBONUCLEASE D"/>
    <property type="match status" value="1"/>
</dbReference>